<proteinExistence type="predicted"/>
<dbReference type="PANTHER" id="PTHR11877">
    <property type="entry name" value="HYDROXYMETHYLGLUTARYL-COA SYNTHASE"/>
    <property type="match status" value="1"/>
</dbReference>
<dbReference type="InterPro" id="IPR011141">
    <property type="entry name" value="Polyketide_synthase_type-III"/>
</dbReference>
<evidence type="ECO:0000313" key="4">
    <source>
        <dbReference type="Proteomes" id="UP000290289"/>
    </source>
</evidence>
<accession>A0A498KH79</accession>
<evidence type="ECO:0000256" key="1">
    <source>
        <dbReference type="ARBA" id="ARBA00022679"/>
    </source>
</evidence>
<keyword evidence="1" id="KW-0808">Transferase</keyword>
<evidence type="ECO:0000259" key="2">
    <source>
        <dbReference type="Pfam" id="PF00195"/>
    </source>
</evidence>
<protein>
    <recommendedName>
        <fullName evidence="2">Chalcone/stilbene synthase N-terminal domain-containing protein</fullName>
    </recommendedName>
</protein>
<dbReference type="GO" id="GO:0016747">
    <property type="term" value="F:acyltransferase activity, transferring groups other than amino-acyl groups"/>
    <property type="evidence" value="ECO:0007669"/>
    <property type="project" value="InterPro"/>
</dbReference>
<comment type="caution">
    <text evidence="3">The sequence shown here is derived from an EMBL/GenBank/DDBJ whole genome shotgun (WGS) entry which is preliminary data.</text>
</comment>
<feature type="domain" description="Chalcone/stilbene synthase N-terminal" evidence="2">
    <location>
        <begin position="2"/>
        <end position="103"/>
    </location>
</feature>
<dbReference type="GO" id="GO:0030639">
    <property type="term" value="P:polyketide biosynthetic process"/>
    <property type="evidence" value="ECO:0007669"/>
    <property type="project" value="TreeGrafter"/>
</dbReference>
<keyword evidence="4" id="KW-1185">Reference proteome</keyword>
<name>A0A498KH79_MALDO</name>
<organism evidence="3 4">
    <name type="scientific">Malus domestica</name>
    <name type="common">Apple</name>
    <name type="synonym">Pyrus malus</name>
    <dbReference type="NCBI Taxonomy" id="3750"/>
    <lineage>
        <taxon>Eukaryota</taxon>
        <taxon>Viridiplantae</taxon>
        <taxon>Streptophyta</taxon>
        <taxon>Embryophyta</taxon>
        <taxon>Tracheophyta</taxon>
        <taxon>Spermatophyta</taxon>
        <taxon>Magnoliopsida</taxon>
        <taxon>eudicotyledons</taxon>
        <taxon>Gunneridae</taxon>
        <taxon>Pentapetalae</taxon>
        <taxon>rosids</taxon>
        <taxon>fabids</taxon>
        <taxon>Rosales</taxon>
        <taxon>Rosaceae</taxon>
        <taxon>Amygdaloideae</taxon>
        <taxon>Maleae</taxon>
        <taxon>Malus</taxon>
    </lineage>
</organism>
<dbReference type="Proteomes" id="UP000290289">
    <property type="component" value="Chromosome 2"/>
</dbReference>
<dbReference type="Pfam" id="PF00195">
    <property type="entry name" value="Chal_sti_synt_N"/>
    <property type="match status" value="1"/>
</dbReference>
<dbReference type="InterPro" id="IPR016039">
    <property type="entry name" value="Thiolase-like"/>
</dbReference>
<dbReference type="AlphaFoldDB" id="A0A498KH79"/>
<dbReference type="EMBL" id="RDQH01000328">
    <property type="protein sequence ID" value="RXI06746.1"/>
    <property type="molecule type" value="Genomic_DNA"/>
</dbReference>
<reference evidence="3 4" key="1">
    <citation type="submission" date="2018-10" db="EMBL/GenBank/DDBJ databases">
        <title>A high-quality apple genome assembly.</title>
        <authorList>
            <person name="Hu J."/>
        </authorList>
    </citation>
    <scope>NUCLEOTIDE SEQUENCE [LARGE SCALE GENOMIC DNA]</scope>
    <source>
        <strain evidence="4">cv. HFTH1</strain>
        <tissue evidence="3">Young leaf</tissue>
    </source>
</reference>
<gene>
    <name evidence="3" type="ORF">DVH24_025882</name>
</gene>
<dbReference type="SUPFAM" id="SSF53901">
    <property type="entry name" value="Thiolase-like"/>
    <property type="match status" value="1"/>
</dbReference>
<dbReference type="Gene3D" id="3.40.47.10">
    <property type="match status" value="1"/>
</dbReference>
<evidence type="ECO:0000313" key="3">
    <source>
        <dbReference type="EMBL" id="RXI06746.1"/>
    </source>
</evidence>
<dbReference type="PANTHER" id="PTHR11877:SF46">
    <property type="entry name" value="TYPE III POLYKETIDE SYNTHASE A"/>
    <property type="match status" value="1"/>
</dbReference>
<dbReference type="InterPro" id="IPR001099">
    <property type="entry name" value="Chalcone/stilbene_synt_N"/>
</dbReference>
<sequence length="104" mass="11551">MKCEDVPIKEKLELLCKQTSLCKTTTLKTGYTVMSKEILDKYPELATEGTATIKQRLKIAKPAVVEMALEASLACIKEWGRPVEDIIHIVYVSSSEIRLPGGNL</sequence>